<feature type="binding site" evidence="6">
    <location>
        <position position="89"/>
    </location>
    <ligand>
        <name>substrate</name>
    </ligand>
</feature>
<reference evidence="7" key="2">
    <citation type="submission" date="2021-12" db="EMBL/GenBank/DDBJ databases">
        <title>Resequencing data analysis of finger millet.</title>
        <authorList>
            <person name="Hatakeyama M."/>
            <person name="Aluri S."/>
            <person name="Balachadran M.T."/>
            <person name="Sivarajan S.R."/>
            <person name="Poveda L."/>
            <person name="Shimizu-Inatsugi R."/>
            <person name="Schlapbach R."/>
            <person name="Sreeman S.M."/>
            <person name="Shimizu K.K."/>
        </authorList>
    </citation>
    <scope>NUCLEOTIDE SEQUENCE</scope>
</reference>
<feature type="binding site" evidence="6">
    <location>
        <position position="94"/>
    </location>
    <ligand>
        <name>substrate</name>
    </ligand>
</feature>
<feature type="binding site" evidence="6">
    <location>
        <position position="71"/>
    </location>
    <ligand>
        <name>substrate</name>
    </ligand>
</feature>
<dbReference type="InterPro" id="IPR025532">
    <property type="entry name" value="G6P_1-epimerase"/>
</dbReference>
<evidence type="ECO:0000256" key="2">
    <source>
        <dbReference type="ARBA" id="ARBA00005866"/>
    </source>
</evidence>
<evidence type="ECO:0000256" key="4">
    <source>
        <dbReference type="ARBA" id="ARBA00023235"/>
    </source>
</evidence>
<dbReference type="Pfam" id="PF01263">
    <property type="entry name" value="Aldose_epim"/>
    <property type="match status" value="1"/>
</dbReference>
<comment type="caution">
    <text evidence="7">The sequence shown here is derived from an EMBL/GenBank/DDBJ whole genome shotgun (WGS) entry which is preliminary data.</text>
</comment>
<evidence type="ECO:0000313" key="7">
    <source>
        <dbReference type="EMBL" id="GJN18180.1"/>
    </source>
</evidence>
<keyword evidence="8" id="KW-1185">Reference proteome</keyword>
<evidence type="ECO:0000256" key="1">
    <source>
        <dbReference type="ARBA" id="ARBA00001096"/>
    </source>
</evidence>
<accession>A0AAV5E6Q2</accession>
<dbReference type="PIRSF" id="PIRSF016020">
    <property type="entry name" value="PHexose_mutarotase"/>
    <property type="match status" value="1"/>
</dbReference>
<dbReference type="PANTHER" id="PTHR11122:SF10">
    <property type="entry name" value="GLUCOSE-6-PHOSPHATE 1-EPIMERASE"/>
    <property type="match status" value="1"/>
</dbReference>
<dbReference type="CDD" id="cd09020">
    <property type="entry name" value="D-hex-6-P-epi_like"/>
    <property type="match status" value="1"/>
</dbReference>
<dbReference type="InterPro" id="IPR011013">
    <property type="entry name" value="Gal_mutarotase_sf_dom"/>
</dbReference>
<comment type="catalytic activity">
    <reaction evidence="1">
        <text>alpha-D-glucose 6-phosphate = beta-D-glucose 6-phosphate</text>
        <dbReference type="Rhea" id="RHEA:16249"/>
        <dbReference type="ChEBI" id="CHEBI:58225"/>
        <dbReference type="ChEBI" id="CHEBI:58247"/>
        <dbReference type="EC" id="5.1.3.15"/>
    </reaction>
</comment>
<name>A0AAV5E6Q2_ELECO</name>
<proteinExistence type="inferred from homology"/>
<keyword evidence="4 5" id="KW-0413">Isomerase</keyword>
<dbReference type="GO" id="GO:0005975">
    <property type="term" value="P:carbohydrate metabolic process"/>
    <property type="evidence" value="ECO:0007669"/>
    <property type="project" value="InterPro"/>
</dbReference>
<evidence type="ECO:0000256" key="5">
    <source>
        <dbReference type="PIRNR" id="PIRNR016020"/>
    </source>
</evidence>
<organism evidence="7 8">
    <name type="scientific">Eleusine coracana subsp. coracana</name>
    <dbReference type="NCBI Taxonomy" id="191504"/>
    <lineage>
        <taxon>Eukaryota</taxon>
        <taxon>Viridiplantae</taxon>
        <taxon>Streptophyta</taxon>
        <taxon>Embryophyta</taxon>
        <taxon>Tracheophyta</taxon>
        <taxon>Spermatophyta</taxon>
        <taxon>Magnoliopsida</taxon>
        <taxon>Liliopsida</taxon>
        <taxon>Poales</taxon>
        <taxon>Poaceae</taxon>
        <taxon>PACMAD clade</taxon>
        <taxon>Chloridoideae</taxon>
        <taxon>Cynodonteae</taxon>
        <taxon>Eleusininae</taxon>
        <taxon>Eleusine</taxon>
    </lineage>
</organism>
<dbReference type="InterPro" id="IPR014718">
    <property type="entry name" value="GH-type_carb-bd"/>
</dbReference>
<comment type="similarity">
    <text evidence="2 5">Belongs to the glucose-6-phosphate 1-epimerase family.</text>
</comment>
<protein>
    <recommendedName>
        <fullName evidence="3 5">glucose-6-phosphate 1-epimerase</fullName>
        <ecNumber evidence="3 5">5.1.3.15</ecNumber>
    </recommendedName>
</protein>
<dbReference type="Gene3D" id="2.70.98.10">
    <property type="match status" value="2"/>
</dbReference>
<evidence type="ECO:0000256" key="6">
    <source>
        <dbReference type="PIRSR" id="PIRSR016020-2"/>
    </source>
</evidence>
<dbReference type="EMBL" id="BQKI01000073">
    <property type="protein sequence ID" value="GJN18180.1"/>
    <property type="molecule type" value="Genomic_DNA"/>
</dbReference>
<evidence type="ECO:0000256" key="3">
    <source>
        <dbReference type="ARBA" id="ARBA00012083"/>
    </source>
</evidence>
<dbReference type="Proteomes" id="UP001054889">
    <property type="component" value="Unassembled WGS sequence"/>
</dbReference>
<dbReference type="AlphaFoldDB" id="A0AAV5E6Q2"/>
<sequence length="270" mass="30250">MSMGHCPEQRSGFEVTKDWNGGDQVVIRSPKGASVRVSLQGGQVVSWRNDRGEELLFSSSKAVFKPPKAVRGGIPICFPQFGNCGTLEQHGFARNKMWTVDEEAPPLSYGDNNNKASVDLLLKPSDDDLRCWPHSEVRIEGLETLDYLDNLIQRERFTEQGDAITFESEMDRVYVGSPSVIAVLDHEKKRTFIIRKDGLPDIVVWNPWDKKSRSMADFGDDEYKQMLCVNAAAVERAITLKPGEEWTGKLELSAVASTNCSDHLDYPGRL</sequence>
<dbReference type="GO" id="GO:0005737">
    <property type="term" value="C:cytoplasm"/>
    <property type="evidence" value="ECO:0007669"/>
    <property type="project" value="TreeGrafter"/>
</dbReference>
<dbReference type="SUPFAM" id="SSF74650">
    <property type="entry name" value="Galactose mutarotase-like"/>
    <property type="match status" value="1"/>
</dbReference>
<gene>
    <name evidence="7" type="primary">gb05314</name>
    <name evidence="7" type="ORF">PR202_gb05314</name>
</gene>
<dbReference type="GO" id="GO:0030246">
    <property type="term" value="F:carbohydrate binding"/>
    <property type="evidence" value="ECO:0007669"/>
    <property type="project" value="UniProtKB-UniRule"/>
</dbReference>
<dbReference type="PANTHER" id="PTHR11122">
    <property type="entry name" value="APOSPORY-ASSOCIATED PROTEIN C-RELATED"/>
    <property type="match status" value="1"/>
</dbReference>
<dbReference type="InterPro" id="IPR008183">
    <property type="entry name" value="Aldose_1/G6P_1-epimerase"/>
</dbReference>
<reference evidence="7" key="1">
    <citation type="journal article" date="2018" name="DNA Res.">
        <title>Multiple hybrid de novo genome assembly of finger millet, an orphan allotetraploid crop.</title>
        <authorList>
            <person name="Hatakeyama M."/>
            <person name="Aluri S."/>
            <person name="Balachadran M.T."/>
            <person name="Sivarajan S.R."/>
            <person name="Patrignani A."/>
            <person name="Gruter S."/>
            <person name="Poveda L."/>
            <person name="Shimizu-Inatsugi R."/>
            <person name="Baeten J."/>
            <person name="Francoijs K.J."/>
            <person name="Nataraja K.N."/>
            <person name="Reddy Y.A.N."/>
            <person name="Phadnis S."/>
            <person name="Ravikumar R.L."/>
            <person name="Schlapbach R."/>
            <person name="Sreeman S.M."/>
            <person name="Shimizu K.K."/>
        </authorList>
    </citation>
    <scope>NUCLEOTIDE SEQUENCE</scope>
</reference>
<dbReference type="EC" id="5.1.3.15" evidence="3 5"/>
<evidence type="ECO:0000313" key="8">
    <source>
        <dbReference type="Proteomes" id="UP001054889"/>
    </source>
</evidence>
<dbReference type="GO" id="GO:0047938">
    <property type="term" value="F:glucose-6-phosphate 1-epimerase activity"/>
    <property type="evidence" value="ECO:0007669"/>
    <property type="project" value="UniProtKB-UniRule"/>
</dbReference>